<reference evidence="1" key="1">
    <citation type="submission" date="2022-08" db="EMBL/GenBank/DDBJ databases">
        <authorList>
            <person name="Kallberg Y."/>
            <person name="Tangrot J."/>
            <person name="Rosling A."/>
        </authorList>
    </citation>
    <scope>NUCLEOTIDE SEQUENCE</scope>
    <source>
        <strain evidence="1">Wild A</strain>
    </source>
</reference>
<sequence length="64" mass="7591">TSTEFAFNFTTCNTEPVLLQISDYAIVICTIENFLNIKNNKHNISMKTVYDYDKMNEELWTKYK</sequence>
<protein>
    <submittedName>
        <fullName evidence="1">1577_t:CDS:1</fullName>
    </submittedName>
</protein>
<organism evidence="1 2">
    <name type="scientific">Funneliformis geosporum</name>
    <dbReference type="NCBI Taxonomy" id="1117311"/>
    <lineage>
        <taxon>Eukaryota</taxon>
        <taxon>Fungi</taxon>
        <taxon>Fungi incertae sedis</taxon>
        <taxon>Mucoromycota</taxon>
        <taxon>Glomeromycotina</taxon>
        <taxon>Glomeromycetes</taxon>
        <taxon>Glomerales</taxon>
        <taxon>Glomeraceae</taxon>
        <taxon>Funneliformis</taxon>
    </lineage>
</organism>
<proteinExistence type="predicted"/>
<dbReference type="AlphaFoldDB" id="A0A9W4SXS5"/>
<comment type="caution">
    <text evidence="1">The sequence shown here is derived from an EMBL/GenBank/DDBJ whole genome shotgun (WGS) entry which is preliminary data.</text>
</comment>
<name>A0A9W4SXS5_9GLOM</name>
<gene>
    <name evidence="1" type="ORF">FWILDA_LOCUS11651</name>
</gene>
<evidence type="ECO:0000313" key="1">
    <source>
        <dbReference type="EMBL" id="CAI2184585.1"/>
    </source>
</evidence>
<keyword evidence="2" id="KW-1185">Reference proteome</keyword>
<dbReference type="Proteomes" id="UP001153678">
    <property type="component" value="Unassembled WGS sequence"/>
</dbReference>
<evidence type="ECO:0000313" key="2">
    <source>
        <dbReference type="Proteomes" id="UP001153678"/>
    </source>
</evidence>
<feature type="non-terminal residue" evidence="1">
    <location>
        <position position="64"/>
    </location>
</feature>
<dbReference type="EMBL" id="CAMKVN010003387">
    <property type="protein sequence ID" value="CAI2184585.1"/>
    <property type="molecule type" value="Genomic_DNA"/>
</dbReference>
<feature type="non-terminal residue" evidence="1">
    <location>
        <position position="1"/>
    </location>
</feature>
<accession>A0A9W4SXS5</accession>